<evidence type="ECO:0000313" key="2">
    <source>
        <dbReference type="EMBL" id="ELY69002.1"/>
    </source>
</evidence>
<evidence type="ECO:0000256" key="1">
    <source>
        <dbReference type="SAM" id="MobiDB-lite"/>
    </source>
</evidence>
<organism evidence="2 3">
    <name type="scientific">Natronobacterium gregoryi (strain ATCC 43098 / DSM 3393 / CCM 3738 / CIP 104747 / IAM 13177 / JCM 8860 / NBRC 102187 / NCIMB 2189 / SP2)</name>
    <dbReference type="NCBI Taxonomy" id="797304"/>
    <lineage>
        <taxon>Archaea</taxon>
        <taxon>Methanobacteriati</taxon>
        <taxon>Methanobacteriota</taxon>
        <taxon>Stenosarchaea group</taxon>
        <taxon>Halobacteria</taxon>
        <taxon>Halobacteriales</taxon>
        <taxon>Natrialbaceae</taxon>
        <taxon>Natronobacterium</taxon>
    </lineage>
</organism>
<dbReference type="EMBL" id="AOIC01000065">
    <property type="protein sequence ID" value="ELY69002.1"/>
    <property type="molecule type" value="Genomic_DNA"/>
</dbReference>
<proteinExistence type="predicted"/>
<feature type="region of interest" description="Disordered" evidence="1">
    <location>
        <begin position="56"/>
        <end position="89"/>
    </location>
</feature>
<feature type="compositionally biased region" description="Basic and acidic residues" evidence="1">
    <location>
        <begin position="56"/>
        <end position="66"/>
    </location>
</feature>
<protein>
    <submittedName>
        <fullName evidence="2">Uncharacterized protein</fullName>
    </submittedName>
</protein>
<reference evidence="2 3" key="1">
    <citation type="journal article" date="2014" name="PLoS Genet.">
        <title>Phylogenetically driven sequencing of extremely halophilic archaea reveals strategies for static and dynamic osmo-response.</title>
        <authorList>
            <person name="Becker E.A."/>
            <person name="Seitzer P.M."/>
            <person name="Tritt A."/>
            <person name="Larsen D."/>
            <person name="Krusor M."/>
            <person name="Yao A.I."/>
            <person name="Wu D."/>
            <person name="Madern D."/>
            <person name="Eisen J.A."/>
            <person name="Darling A.E."/>
            <person name="Facciotti M.T."/>
        </authorList>
    </citation>
    <scope>NUCLEOTIDE SEQUENCE [LARGE SCALE GENOMIC DNA]</scope>
    <source>
        <strain evidence="2 3">SP2</strain>
    </source>
</reference>
<evidence type="ECO:0000313" key="3">
    <source>
        <dbReference type="Proteomes" id="UP000011613"/>
    </source>
</evidence>
<name>L9Y5L9_NATGS</name>
<sequence>MASIDALRTVQFAVQVDEGENQDHPADERDEYTAALVRGVPEPRVSSRGQELLEAVRDEERPERRTGRVLPDEDGDGRTCYAPQSVGSR</sequence>
<dbReference type="AlphaFoldDB" id="L9Y5L9"/>
<gene>
    <name evidence="2" type="ORF">C490_08426</name>
</gene>
<accession>L9Y5L9</accession>
<dbReference type="Proteomes" id="UP000011613">
    <property type="component" value="Unassembled WGS sequence"/>
</dbReference>
<comment type="caution">
    <text evidence="2">The sequence shown here is derived from an EMBL/GenBank/DDBJ whole genome shotgun (WGS) entry which is preliminary data.</text>
</comment>